<protein>
    <recommendedName>
        <fullName evidence="4">histidine kinase</fullName>
        <ecNumber evidence="4">2.7.13.3</ecNumber>
    </recommendedName>
</protein>
<dbReference type="FunFam" id="3.30.565.10:FF:000006">
    <property type="entry name" value="Sensor histidine kinase WalK"/>
    <property type="match status" value="1"/>
</dbReference>
<proteinExistence type="inferred from homology"/>
<dbReference type="SUPFAM" id="SSF47384">
    <property type="entry name" value="Homodimeric domain of signal transducing histidine kinase"/>
    <property type="match status" value="1"/>
</dbReference>
<evidence type="ECO:0000256" key="12">
    <source>
        <dbReference type="ARBA" id="ARBA00023170"/>
    </source>
</evidence>
<dbReference type="OrthoDB" id="5524356at2"/>
<dbReference type="InterPro" id="IPR050736">
    <property type="entry name" value="Sensor_HK_Regulatory"/>
</dbReference>
<keyword evidence="9 16" id="KW-0418">Kinase</keyword>
<evidence type="ECO:0000256" key="10">
    <source>
        <dbReference type="ARBA" id="ARBA00022991"/>
    </source>
</evidence>
<sequence>MRTDATQPGQLADLTHCDKEPIHIPGRIQAHGVLLVLREPALSLVQVSENVADFLGIPVGALLGQPLRSFLREDQLAPLLECLNGQSLTEPVRRELVLRTPTGERLFDAILHRGGGALILELEPFSRQDDAAALVAPYHQAREALARLKAATSLDELYRIAASAVRQLTGFDRVLIYQFDPEGNGAIVAEEREASLDAFLGLHYPASDIPRQARQLYLRNWLRLIPDVHRPTAALVPALHPDTRQPLDLSLSILRAVSPVHIEYLKNLGLRASMSISLIRANQLWGLISCGNHQGPRHVPHDLRVACELVGQVLSLQISLHEEAELARQRMRLRWLTDQLTGQMAAAQDFRDGLLRHQPNLAELFESSGAALCFGGECSRLGRTPSEDELWALARWLDTNVRLPVFHTDALSRLFPAAERYKDMASGLLAIRVSRNQSHYALWFRPEVIQTVTWGGDPRKPVELDPDGPRLHPRKSFARWKQLVQDQSRPWLAQEIEAAHELRRAIMDADLKRQVLHEQEARAEAEEARRLLASLTEAIPQLVWSTDPLGNPDFYNSLWFEKTGCSLDAARGQGWAQVVHPEDRQRTLHAWLKATRTVRDFEIEHRFRMLDGSYRWQLSRALPVRGPDGQVTRWFGTSTDIDDQKRAEAERSRAILAREEILAMVSHDLKNPLGVILLSTALMRRSKLEGEQGEQLRGHLEKVQRAAERMNSLIRDILDLARIEAGHFIIEPVPHPPFALMDEAIEMLLPLATQKVLRLARHGGSESLGPVSCDRERILQVFSNLLGNAIKFTPEGGSVLVSAEPGEGTVRFSVKDTGPGIPAEQLPHLFDRYWQARDKARMGSGLGLFISRAIIAAHGGQIWADSTVGVGSTFSFTLPLAPPPHRPLGTGQPG</sequence>
<organism evidence="16 17">
    <name type="scientific">Cystobacter fuscus (strain ATCC 25194 / DSM 2262 / NBRC 100088 / M29)</name>
    <dbReference type="NCBI Taxonomy" id="1242864"/>
    <lineage>
        <taxon>Bacteria</taxon>
        <taxon>Pseudomonadati</taxon>
        <taxon>Myxococcota</taxon>
        <taxon>Myxococcia</taxon>
        <taxon>Myxococcales</taxon>
        <taxon>Cystobacterineae</taxon>
        <taxon>Archangiaceae</taxon>
        <taxon>Cystobacter</taxon>
    </lineage>
</organism>
<dbReference type="InterPro" id="IPR016132">
    <property type="entry name" value="Phyto_chromo_attachment"/>
</dbReference>
<dbReference type="Pfam" id="PF08447">
    <property type="entry name" value="PAS_3"/>
    <property type="match status" value="1"/>
</dbReference>
<dbReference type="InterPro" id="IPR013654">
    <property type="entry name" value="PAS_2"/>
</dbReference>
<dbReference type="Gene3D" id="1.10.287.130">
    <property type="match status" value="1"/>
</dbReference>
<dbReference type="GO" id="GO:0009584">
    <property type="term" value="P:detection of visible light"/>
    <property type="evidence" value="ECO:0007669"/>
    <property type="project" value="InterPro"/>
</dbReference>
<dbReference type="Gene3D" id="3.30.450.20">
    <property type="entry name" value="PAS domain"/>
    <property type="match status" value="2"/>
</dbReference>
<dbReference type="Gene3D" id="3.30.450.270">
    <property type="match status" value="1"/>
</dbReference>
<dbReference type="SUPFAM" id="SSF55781">
    <property type="entry name" value="GAF domain-like"/>
    <property type="match status" value="2"/>
</dbReference>
<dbReference type="EC" id="2.7.13.3" evidence="4"/>
<dbReference type="FunFam" id="3.30.450.20:FF:000099">
    <property type="entry name" value="Sensory box sensor histidine kinase"/>
    <property type="match status" value="1"/>
</dbReference>
<dbReference type="SUPFAM" id="SSF55874">
    <property type="entry name" value="ATPase domain of HSP90 chaperone/DNA topoisomerase II/histidine kinase"/>
    <property type="match status" value="1"/>
</dbReference>
<dbReference type="Gene3D" id="3.30.450.40">
    <property type="match status" value="1"/>
</dbReference>
<dbReference type="InterPro" id="IPR013515">
    <property type="entry name" value="Phytochrome_cen-reg"/>
</dbReference>
<dbReference type="PROSITE" id="PS50109">
    <property type="entry name" value="HIS_KIN"/>
    <property type="match status" value="1"/>
</dbReference>
<keyword evidence="6" id="KW-0597">Phosphoprotein</keyword>
<dbReference type="eggNOG" id="COG5002">
    <property type="taxonomic scope" value="Bacteria"/>
</dbReference>
<dbReference type="InterPro" id="IPR036097">
    <property type="entry name" value="HisK_dim/P_sf"/>
</dbReference>
<dbReference type="RefSeq" id="WP_002621669.1">
    <property type="nucleotide sequence ID" value="NZ_ANAH02000007.1"/>
</dbReference>
<dbReference type="InterPro" id="IPR035965">
    <property type="entry name" value="PAS-like_dom_sf"/>
</dbReference>
<dbReference type="InterPro" id="IPR005467">
    <property type="entry name" value="His_kinase_dom"/>
</dbReference>
<keyword evidence="12" id="KW-0675">Receptor</keyword>
<dbReference type="EMBL" id="ANAH02000007">
    <property type="protein sequence ID" value="EPX62760.1"/>
    <property type="molecule type" value="Genomic_DNA"/>
</dbReference>
<evidence type="ECO:0000256" key="5">
    <source>
        <dbReference type="ARBA" id="ARBA00022543"/>
    </source>
</evidence>
<dbReference type="PROSITE" id="PS50113">
    <property type="entry name" value="PAC"/>
    <property type="match status" value="1"/>
</dbReference>
<dbReference type="SMART" id="SM00086">
    <property type="entry name" value="PAC"/>
    <property type="match status" value="1"/>
</dbReference>
<evidence type="ECO:0000256" key="2">
    <source>
        <dbReference type="ARBA" id="ARBA00006402"/>
    </source>
</evidence>
<evidence type="ECO:0000256" key="8">
    <source>
        <dbReference type="ARBA" id="ARBA00022679"/>
    </source>
</evidence>
<evidence type="ECO:0000259" key="13">
    <source>
        <dbReference type="PROSITE" id="PS50046"/>
    </source>
</evidence>
<dbReference type="NCBIfam" id="TIGR00229">
    <property type="entry name" value="sensory_box"/>
    <property type="match status" value="1"/>
</dbReference>
<name>S9PEF3_CYSF2</name>
<dbReference type="SMART" id="SM00091">
    <property type="entry name" value="PAS"/>
    <property type="match status" value="2"/>
</dbReference>
<dbReference type="InterPro" id="IPR036890">
    <property type="entry name" value="HATPase_C_sf"/>
</dbReference>
<dbReference type="Pfam" id="PF08446">
    <property type="entry name" value="PAS_2"/>
    <property type="match status" value="1"/>
</dbReference>
<comment type="subunit">
    <text evidence="3">Homodimer.</text>
</comment>
<dbReference type="Gene3D" id="3.30.565.10">
    <property type="entry name" value="Histidine kinase-like ATPase, C-terminal domain"/>
    <property type="match status" value="1"/>
</dbReference>
<accession>S9PEF3</accession>
<dbReference type="eggNOG" id="COG4251">
    <property type="taxonomic scope" value="Bacteria"/>
</dbReference>
<evidence type="ECO:0000259" key="15">
    <source>
        <dbReference type="PROSITE" id="PS50113"/>
    </source>
</evidence>
<dbReference type="SMART" id="SM00065">
    <property type="entry name" value="GAF"/>
    <property type="match status" value="1"/>
</dbReference>
<feature type="domain" description="Histidine kinase" evidence="14">
    <location>
        <begin position="664"/>
        <end position="882"/>
    </location>
</feature>
<dbReference type="GO" id="GO:0009881">
    <property type="term" value="F:photoreceptor activity"/>
    <property type="evidence" value="ECO:0007669"/>
    <property type="project" value="UniProtKB-KW"/>
</dbReference>
<dbReference type="InterPro" id="IPR043150">
    <property type="entry name" value="Phytochrome_PHY_sf"/>
</dbReference>
<evidence type="ECO:0000256" key="11">
    <source>
        <dbReference type="ARBA" id="ARBA00023012"/>
    </source>
</evidence>
<dbReference type="InterPro" id="IPR003661">
    <property type="entry name" value="HisK_dim/P_dom"/>
</dbReference>
<keyword evidence="8" id="KW-0808">Transferase</keyword>
<dbReference type="InterPro" id="IPR003018">
    <property type="entry name" value="GAF"/>
</dbReference>
<gene>
    <name evidence="16" type="ORF">D187_008948</name>
</gene>
<dbReference type="PANTHER" id="PTHR43711">
    <property type="entry name" value="TWO-COMPONENT HISTIDINE KINASE"/>
    <property type="match status" value="1"/>
</dbReference>
<dbReference type="InterPro" id="IPR000014">
    <property type="entry name" value="PAS"/>
</dbReference>
<evidence type="ECO:0000256" key="1">
    <source>
        <dbReference type="ARBA" id="ARBA00000085"/>
    </source>
</evidence>
<dbReference type="SUPFAM" id="SSF55785">
    <property type="entry name" value="PYP-like sensor domain (PAS domain)"/>
    <property type="match status" value="2"/>
</dbReference>
<dbReference type="InterPro" id="IPR013655">
    <property type="entry name" value="PAS_fold_3"/>
</dbReference>
<evidence type="ECO:0000256" key="7">
    <source>
        <dbReference type="ARBA" id="ARBA00022606"/>
    </source>
</evidence>
<evidence type="ECO:0000313" key="16">
    <source>
        <dbReference type="EMBL" id="EPX62760.1"/>
    </source>
</evidence>
<dbReference type="InterPro" id="IPR003594">
    <property type="entry name" value="HATPase_dom"/>
</dbReference>
<comment type="caution">
    <text evidence="16">The sequence shown here is derived from an EMBL/GenBank/DDBJ whole genome shotgun (WGS) entry which is preliminary data.</text>
</comment>
<dbReference type="InterPro" id="IPR001610">
    <property type="entry name" value="PAC"/>
</dbReference>
<keyword evidence="5" id="KW-0600">Photoreceptor protein</keyword>
<dbReference type="CDD" id="cd16922">
    <property type="entry name" value="HATPase_EvgS-ArcB-TorS-like"/>
    <property type="match status" value="1"/>
</dbReference>
<evidence type="ECO:0000256" key="9">
    <source>
        <dbReference type="ARBA" id="ARBA00022777"/>
    </source>
</evidence>
<dbReference type="SMART" id="SM00387">
    <property type="entry name" value="HATPase_c"/>
    <property type="match status" value="1"/>
</dbReference>
<dbReference type="CDD" id="cd00082">
    <property type="entry name" value="HisKA"/>
    <property type="match status" value="1"/>
</dbReference>
<dbReference type="PROSITE" id="PS50046">
    <property type="entry name" value="PHYTOCHROME_2"/>
    <property type="match status" value="1"/>
</dbReference>
<dbReference type="PRINTS" id="PR01033">
    <property type="entry name" value="PHYTOCHROME"/>
</dbReference>
<evidence type="ECO:0000256" key="3">
    <source>
        <dbReference type="ARBA" id="ARBA00011738"/>
    </source>
</evidence>
<dbReference type="Pfam" id="PF01590">
    <property type="entry name" value="GAF"/>
    <property type="match status" value="1"/>
</dbReference>
<comment type="catalytic activity">
    <reaction evidence="1">
        <text>ATP + protein L-histidine = ADP + protein N-phospho-L-histidine.</text>
        <dbReference type="EC" id="2.7.13.3"/>
    </reaction>
</comment>
<dbReference type="InterPro" id="IPR000700">
    <property type="entry name" value="PAS-assoc_C"/>
</dbReference>
<keyword evidence="10" id="KW-0157">Chromophore</keyword>
<keyword evidence="11" id="KW-0902">Two-component regulatory system</keyword>
<keyword evidence="7" id="KW-0716">Sensory transduction</keyword>
<dbReference type="CDD" id="cd00130">
    <property type="entry name" value="PAS"/>
    <property type="match status" value="2"/>
</dbReference>
<dbReference type="InterPro" id="IPR029016">
    <property type="entry name" value="GAF-like_dom_sf"/>
</dbReference>
<evidence type="ECO:0000259" key="14">
    <source>
        <dbReference type="PROSITE" id="PS50109"/>
    </source>
</evidence>
<comment type="similarity">
    <text evidence="2">In the N-terminal section; belongs to the phytochrome family.</text>
</comment>
<dbReference type="GO" id="GO:0006355">
    <property type="term" value="P:regulation of DNA-templated transcription"/>
    <property type="evidence" value="ECO:0007669"/>
    <property type="project" value="InterPro"/>
</dbReference>
<dbReference type="SMART" id="SM00388">
    <property type="entry name" value="HisKA"/>
    <property type="match status" value="1"/>
</dbReference>
<feature type="domain" description="Phytochrome chromophore attachment site" evidence="13">
    <location>
        <begin position="153"/>
        <end position="312"/>
    </location>
</feature>
<dbReference type="AlphaFoldDB" id="S9PEF3"/>
<dbReference type="GO" id="GO:0000155">
    <property type="term" value="F:phosphorelay sensor kinase activity"/>
    <property type="evidence" value="ECO:0007669"/>
    <property type="project" value="InterPro"/>
</dbReference>
<reference evidence="16" key="1">
    <citation type="submission" date="2013-05" db="EMBL/GenBank/DDBJ databases">
        <title>Genome assembly of Cystobacter fuscus DSM 2262.</title>
        <authorList>
            <person name="Sharma G."/>
            <person name="Khatri I."/>
            <person name="Kaur C."/>
            <person name="Mayilraj S."/>
            <person name="Subramanian S."/>
        </authorList>
    </citation>
    <scope>NUCLEOTIDE SEQUENCE [LARGE SCALE GENOMIC DNA]</scope>
    <source>
        <strain evidence="16">DSM 2262</strain>
    </source>
</reference>
<dbReference type="Proteomes" id="UP000011682">
    <property type="component" value="Unassembled WGS sequence"/>
</dbReference>
<evidence type="ECO:0000256" key="4">
    <source>
        <dbReference type="ARBA" id="ARBA00012438"/>
    </source>
</evidence>
<evidence type="ECO:0000256" key="6">
    <source>
        <dbReference type="ARBA" id="ARBA00022553"/>
    </source>
</evidence>
<feature type="domain" description="PAC" evidence="15">
    <location>
        <begin position="601"/>
        <end position="653"/>
    </location>
</feature>
<evidence type="ECO:0000313" key="17">
    <source>
        <dbReference type="Proteomes" id="UP000011682"/>
    </source>
</evidence>
<dbReference type="Pfam" id="PF00512">
    <property type="entry name" value="HisKA"/>
    <property type="match status" value="1"/>
</dbReference>
<keyword evidence="17" id="KW-1185">Reference proteome</keyword>
<dbReference type="Pfam" id="PF02518">
    <property type="entry name" value="HATPase_c"/>
    <property type="match status" value="1"/>
</dbReference>
<dbReference type="Pfam" id="PF00360">
    <property type="entry name" value="PHY"/>
    <property type="match status" value="1"/>
</dbReference>
<dbReference type="PANTHER" id="PTHR43711:SF1">
    <property type="entry name" value="HISTIDINE KINASE 1"/>
    <property type="match status" value="1"/>
</dbReference>
<dbReference type="InterPro" id="IPR001294">
    <property type="entry name" value="Phytochrome"/>
</dbReference>